<dbReference type="Proteomes" id="UP000199137">
    <property type="component" value="Unassembled WGS sequence"/>
</dbReference>
<evidence type="ECO:0000313" key="6">
    <source>
        <dbReference type="EMBL" id="SFO69604.1"/>
    </source>
</evidence>
<evidence type="ECO:0000256" key="4">
    <source>
        <dbReference type="ARBA" id="ARBA00023033"/>
    </source>
</evidence>
<dbReference type="SUPFAM" id="SSF51905">
    <property type="entry name" value="FAD/NAD(P)-binding domain"/>
    <property type="match status" value="1"/>
</dbReference>
<sequence>MQTPVTIIGAGLGGLTLARVLYLHGIPATVYEAEPSPMSRSQGGLLDIHDYNGQIAVEAAGLMDEFRGLILEGRQQMRILDPDGTVLLDHPDDGTGGRPELLRGELRQMLLDSLPDGTVRWGRKVSGVRTVADGHEVSFADGGSVVAKLLVGADGAWSRVRPLLSDAVPEYLGLAFIETYLYDAETRHPAAAKVVGGGGMGAPGPDRRIMVHCERDALHTYAMLKKPAEWFDALEGLDTPDALARIAAEFAEWAPEIRELISGGDTAPILRRHYTLPGVHRWERVPGVTLIGDAAHLRGPNGEGANLAMLDGSDLAQLLAAHPDDVETALALHEERMFARSEEVAAESAEMVKRITADHGKDTAKVVAEGFRRMLAKKREPVERVS</sequence>
<dbReference type="STRING" id="112413.SAMN05421854_1021020"/>
<dbReference type="PANTHER" id="PTHR46972:SF1">
    <property type="entry name" value="FAD DEPENDENT OXIDOREDUCTASE DOMAIN-CONTAINING PROTEIN"/>
    <property type="match status" value="1"/>
</dbReference>
<dbReference type="EMBL" id="FOWC01000002">
    <property type="protein sequence ID" value="SFO69604.1"/>
    <property type="molecule type" value="Genomic_DNA"/>
</dbReference>
<dbReference type="AlphaFoldDB" id="A0A1I5J9R2"/>
<dbReference type="PRINTS" id="PR00420">
    <property type="entry name" value="RNGMNOXGNASE"/>
</dbReference>
<protein>
    <submittedName>
        <fullName evidence="6">2-polyprenyl-6-methoxyphenol hydroxylase</fullName>
    </submittedName>
</protein>
<keyword evidence="3" id="KW-0560">Oxidoreductase</keyword>
<dbReference type="Pfam" id="PF01494">
    <property type="entry name" value="FAD_binding_3"/>
    <property type="match status" value="1"/>
</dbReference>
<dbReference type="OrthoDB" id="3217377at2"/>
<evidence type="ECO:0000313" key="7">
    <source>
        <dbReference type="Proteomes" id="UP000199137"/>
    </source>
</evidence>
<keyword evidence="2" id="KW-0274">FAD</keyword>
<evidence type="ECO:0000256" key="3">
    <source>
        <dbReference type="ARBA" id="ARBA00023002"/>
    </source>
</evidence>
<dbReference type="RefSeq" id="WP_093573331.1">
    <property type="nucleotide sequence ID" value="NZ_FOWC01000002.1"/>
</dbReference>
<dbReference type="PANTHER" id="PTHR46972">
    <property type="entry name" value="MONOOXYGENASE ASQM-RELATED"/>
    <property type="match status" value="1"/>
</dbReference>
<proteinExistence type="predicted"/>
<accession>A0A1I5J9R2</accession>
<reference evidence="7" key="1">
    <citation type="submission" date="2016-10" db="EMBL/GenBank/DDBJ databases">
        <authorList>
            <person name="Varghese N."/>
            <person name="Submissions S."/>
        </authorList>
    </citation>
    <scope>NUCLEOTIDE SEQUENCE [LARGE SCALE GENOMIC DNA]</scope>
    <source>
        <strain evidence="7">DSM 44637</strain>
    </source>
</reference>
<feature type="domain" description="FAD-binding" evidence="5">
    <location>
        <begin position="3"/>
        <end position="164"/>
    </location>
</feature>
<dbReference type="GO" id="GO:0004497">
    <property type="term" value="F:monooxygenase activity"/>
    <property type="evidence" value="ECO:0007669"/>
    <property type="project" value="UniProtKB-KW"/>
</dbReference>
<gene>
    <name evidence="6" type="ORF">SAMN05421854_1021020</name>
</gene>
<dbReference type="InterPro" id="IPR036188">
    <property type="entry name" value="FAD/NAD-bd_sf"/>
</dbReference>
<evidence type="ECO:0000256" key="2">
    <source>
        <dbReference type="ARBA" id="ARBA00022827"/>
    </source>
</evidence>
<dbReference type="InterPro" id="IPR002938">
    <property type="entry name" value="FAD-bd"/>
</dbReference>
<evidence type="ECO:0000259" key="5">
    <source>
        <dbReference type="Pfam" id="PF01494"/>
    </source>
</evidence>
<dbReference type="Gene3D" id="3.50.50.60">
    <property type="entry name" value="FAD/NAD(P)-binding domain"/>
    <property type="match status" value="1"/>
</dbReference>
<keyword evidence="4" id="KW-0503">Monooxygenase</keyword>
<dbReference type="GO" id="GO:0071949">
    <property type="term" value="F:FAD binding"/>
    <property type="evidence" value="ECO:0007669"/>
    <property type="project" value="InterPro"/>
</dbReference>
<evidence type="ECO:0000256" key="1">
    <source>
        <dbReference type="ARBA" id="ARBA00022630"/>
    </source>
</evidence>
<keyword evidence="1" id="KW-0285">Flavoprotein</keyword>
<organism evidence="6 7">
    <name type="scientific">Amycolatopsis rubida</name>
    <dbReference type="NCBI Taxonomy" id="112413"/>
    <lineage>
        <taxon>Bacteria</taxon>
        <taxon>Bacillati</taxon>
        <taxon>Actinomycetota</taxon>
        <taxon>Actinomycetes</taxon>
        <taxon>Pseudonocardiales</taxon>
        <taxon>Pseudonocardiaceae</taxon>
        <taxon>Amycolatopsis</taxon>
    </lineage>
</organism>
<name>A0A1I5J9R2_9PSEU</name>